<dbReference type="GO" id="GO:0003677">
    <property type="term" value="F:DNA binding"/>
    <property type="evidence" value="ECO:0007669"/>
    <property type="project" value="InterPro"/>
</dbReference>
<accession>A0AAU2JJX0</accession>
<dbReference type="SMART" id="SM00530">
    <property type="entry name" value="HTH_XRE"/>
    <property type="match status" value="1"/>
</dbReference>
<sequence>MPTFDYAAFLAARIRSGLNQSQLAAEAECAQSSVCRWEKGQGFPPPEMVGRLADALGVSPVALYVYDPDDAVIKALRAFERAPRDHRQTPVLA</sequence>
<dbReference type="PROSITE" id="PS50943">
    <property type="entry name" value="HTH_CROC1"/>
    <property type="match status" value="1"/>
</dbReference>
<dbReference type="EMBL" id="CP108264">
    <property type="protein sequence ID" value="WTU72643.1"/>
    <property type="molecule type" value="Genomic_DNA"/>
</dbReference>
<proteinExistence type="predicted"/>
<protein>
    <submittedName>
        <fullName evidence="2">Helix-turn-helix domain-containing protein</fullName>
    </submittedName>
</protein>
<dbReference type="InterPro" id="IPR010982">
    <property type="entry name" value="Lambda_DNA-bd_dom_sf"/>
</dbReference>
<feature type="domain" description="HTH cro/C1-type" evidence="1">
    <location>
        <begin position="11"/>
        <end position="63"/>
    </location>
</feature>
<evidence type="ECO:0000313" key="2">
    <source>
        <dbReference type="EMBL" id="WTU72643.1"/>
    </source>
</evidence>
<dbReference type="AlphaFoldDB" id="A0AAU2JJX0"/>
<dbReference type="SUPFAM" id="SSF47413">
    <property type="entry name" value="lambda repressor-like DNA-binding domains"/>
    <property type="match status" value="1"/>
</dbReference>
<dbReference type="Pfam" id="PF13560">
    <property type="entry name" value="HTH_31"/>
    <property type="match status" value="1"/>
</dbReference>
<dbReference type="Gene3D" id="1.10.260.40">
    <property type="entry name" value="lambda repressor-like DNA-binding domains"/>
    <property type="match status" value="1"/>
</dbReference>
<reference evidence="2" key="1">
    <citation type="submission" date="2022-10" db="EMBL/GenBank/DDBJ databases">
        <title>The complete genomes of actinobacterial strains from the NBC collection.</title>
        <authorList>
            <person name="Joergensen T.S."/>
            <person name="Alvarez Arevalo M."/>
            <person name="Sterndorff E.B."/>
            <person name="Faurdal D."/>
            <person name="Vuksanovic O."/>
            <person name="Mourched A.-S."/>
            <person name="Charusanti P."/>
            <person name="Shaw S."/>
            <person name="Blin K."/>
            <person name="Weber T."/>
        </authorList>
    </citation>
    <scope>NUCLEOTIDE SEQUENCE</scope>
    <source>
        <strain evidence="2">NBC_00049</strain>
    </source>
</reference>
<evidence type="ECO:0000259" key="1">
    <source>
        <dbReference type="PROSITE" id="PS50943"/>
    </source>
</evidence>
<organism evidence="2">
    <name type="scientific">Streptomyces sp. NBC_00049</name>
    <dbReference type="NCBI Taxonomy" id="2903617"/>
    <lineage>
        <taxon>Bacteria</taxon>
        <taxon>Bacillati</taxon>
        <taxon>Actinomycetota</taxon>
        <taxon>Actinomycetes</taxon>
        <taxon>Kitasatosporales</taxon>
        <taxon>Streptomycetaceae</taxon>
        <taxon>Streptomyces</taxon>
    </lineage>
</organism>
<dbReference type="CDD" id="cd00093">
    <property type="entry name" value="HTH_XRE"/>
    <property type="match status" value="1"/>
</dbReference>
<name>A0AAU2JJX0_9ACTN</name>
<gene>
    <name evidence="2" type="ORF">OG327_04395</name>
</gene>
<dbReference type="InterPro" id="IPR001387">
    <property type="entry name" value="Cro/C1-type_HTH"/>
</dbReference>